<comment type="caution">
    <text evidence="2">The sequence shown here is derived from an EMBL/GenBank/DDBJ whole genome shotgun (WGS) entry which is preliminary data.</text>
</comment>
<dbReference type="PRINTS" id="PR00421">
    <property type="entry name" value="THIOREDOXIN"/>
</dbReference>
<gene>
    <name evidence="2" type="ORF">V6242_13590</name>
</gene>
<dbReference type="Pfam" id="PF00085">
    <property type="entry name" value="Thioredoxin"/>
    <property type="match status" value="1"/>
</dbReference>
<dbReference type="SUPFAM" id="SSF52833">
    <property type="entry name" value="Thioredoxin-like"/>
    <property type="match status" value="1"/>
</dbReference>
<feature type="domain" description="Thioredoxin" evidence="1">
    <location>
        <begin position="29"/>
        <end position="100"/>
    </location>
</feature>
<dbReference type="RefSeq" id="WP_341567715.1">
    <property type="nucleotide sequence ID" value="NZ_JBAKAR010000012.1"/>
</dbReference>
<evidence type="ECO:0000313" key="2">
    <source>
        <dbReference type="EMBL" id="MEL0614183.1"/>
    </source>
</evidence>
<sequence length="112" mass="12174">MTKINAATMGFNPDYSEQAPTVEDIKLLAGDVILEFGAPWCGHCQASAPIVADELSTRTLCHIKVFDGKGKKLGRAFGVTLWPTLIYLKNGEEVGRLVRPLLASEMTELLAL</sequence>
<name>A0ABU9G6S1_9GAMM</name>
<organism evidence="2 3">
    <name type="scientific">Marinomonas arenicola</name>
    <dbReference type="NCBI Taxonomy" id="569601"/>
    <lineage>
        <taxon>Bacteria</taxon>
        <taxon>Pseudomonadati</taxon>
        <taxon>Pseudomonadota</taxon>
        <taxon>Gammaproteobacteria</taxon>
        <taxon>Oceanospirillales</taxon>
        <taxon>Oceanospirillaceae</taxon>
        <taxon>Marinomonas</taxon>
    </lineage>
</organism>
<dbReference type="CDD" id="cd02947">
    <property type="entry name" value="TRX_family"/>
    <property type="match status" value="1"/>
</dbReference>
<reference evidence="2 3" key="1">
    <citation type="submission" date="2024-02" db="EMBL/GenBank/DDBJ databases">
        <title>Bacteria isolated from the canopy kelp, Nereocystis luetkeana.</title>
        <authorList>
            <person name="Pfister C.A."/>
            <person name="Younker I.T."/>
            <person name="Light S.H."/>
        </authorList>
    </citation>
    <scope>NUCLEOTIDE SEQUENCE [LARGE SCALE GENOMIC DNA]</scope>
    <source>
        <strain evidence="2 3">TI.4.07</strain>
    </source>
</reference>
<proteinExistence type="predicted"/>
<dbReference type="EMBL" id="JBAKAR010000012">
    <property type="protein sequence ID" value="MEL0614183.1"/>
    <property type="molecule type" value="Genomic_DNA"/>
</dbReference>
<protein>
    <submittedName>
        <fullName evidence="2">Thioredoxin family protein</fullName>
    </submittedName>
</protein>
<dbReference type="InterPro" id="IPR036249">
    <property type="entry name" value="Thioredoxin-like_sf"/>
</dbReference>
<dbReference type="Gene3D" id="3.40.30.10">
    <property type="entry name" value="Glutaredoxin"/>
    <property type="match status" value="1"/>
</dbReference>
<accession>A0ABU9G6S1</accession>
<evidence type="ECO:0000259" key="1">
    <source>
        <dbReference type="Pfam" id="PF00085"/>
    </source>
</evidence>
<dbReference type="Proteomes" id="UP001379949">
    <property type="component" value="Unassembled WGS sequence"/>
</dbReference>
<dbReference type="InterPro" id="IPR013766">
    <property type="entry name" value="Thioredoxin_domain"/>
</dbReference>
<evidence type="ECO:0000313" key="3">
    <source>
        <dbReference type="Proteomes" id="UP001379949"/>
    </source>
</evidence>
<keyword evidence="3" id="KW-1185">Reference proteome</keyword>